<dbReference type="AlphaFoldDB" id="A0A3N7ITE5"/>
<dbReference type="PROSITE" id="PS50110">
    <property type="entry name" value="RESPONSE_REGULATORY"/>
    <property type="match status" value="1"/>
</dbReference>
<reference evidence="5 6" key="2">
    <citation type="submission" date="2018-12" db="EMBL/GenBank/DDBJ databases">
        <title>Rhizobacter gummiphilus sp. nov., a rubber-degrading bacterium isolated from the soil of a botanical garden in Japan.</title>
        <authorList>
            <person name="Shunsuke S.S."/>
        </authorList>
    </citation>
    <scope>NUCLEOTIDE SEQUENCE [LARGE SCALE GENOMIC DNA]</scope>
    <source>
        <strain evidence="5 6">S-16</strain>
    </source>
</reference>
<dbReference type="Pfam" id="PF00072">
    <property type="entry name" value="Response_reg"/>
    <property type="match status" value="1"/>
</dbReference>
<protein>
    <submittedName>
        <fullName evidence="5">Response regulator</fullName>
    </submittedName>
</protein>
<dbReference type="PANTHER" id="PTHR43228:SF1">
    <property type="entry name" value="TWO-COMPONENT RESPONSE REGULATOR ARR22"/>
    <property type="match status" value="1"/>
</dbReference>
<dbReference type="RefSeq" id="WP_124542958.1">
    <property type="nucleotide sequence ID" value="NZ_QUSW01000008.1"/>
</dbReference>
<evidence type="ECO:0000259" key="4">
    <source>
        <dbReference type="PROSITE" id="PS50110"/>
    </source>
</evidence>
<dbReference type="Gene3D" id="1.25.40.10">
    <property type="entry name" value="Tetratricopeptide repeat domain"/>
    <property type="match status" value="1"/>
</dbReference>
<reference evidence="5 6" key="1">
    <citation type="submission" date="2018-08" db="EMBL/GenBank/DDBJ databases">
        <authorList>
            <person name="Khan S.A."/>
            <person name="Jeon C.O."/>
            <person name="Chun B.H."/>
            <person name="Jeong S.E."/>
        </authorList>
    </citation>
    <scope>NUCLEOTIDE SEQUENCE [LARGE SCALE GENOMIC DNA]</scope>
    <source>
        <strain evidence="5 6">S-16</strain>
    </source>
</reference>
<keyword evidence="6" id="KW-1185">Reference proteome</keyword>
<dbReference type="InterPro" id="IPR052048">
    <property type="entry name" value="ST_Response_Regulator"/>
</dbReference>
<keyword evidence="1" id="KW-0597">Phosphoprotein</keyword>
<dbReference type="OrthoDB" id="7298659at2"/>
<dbReference type="InterPro" id="IPR001789">
    <property type="entry name" value="Sig_transdc_resp-reg_receiver"/>
</dbReference>
<gene>
    <name evidence="5" type="ORF">DZC73_24195</name>
</gene>
<dbReference type="SMART" id="SM00448">
    <property type="entry name" value="REC"/>
    <property type="match status" value="1"/>
</dbReference>
<proteinExistence type="predicted"/>
<dbReference type="InterPro" id="IPR011990">
    <property type="entry name" value="TPR-like_helical_dom_sf"/>
</dbReference>
<dbReference type="GO" id="GO:0000160">
    <property type="term" value="P:phosphorelay signal transduction system"/>
    <property type="evidence" value="ECO:0007669"/>
    <property type="project" value="InterPro"/>
</dbReference>
<feature type="domain" description="Response regulatory" evidence="4">
    <location>
        <begin position="12"/>
        <end position="132"/>
    </location>
</feature>
<dbReference type="Gene3D" id="3.40.50.2300">
    <property type="match status" value="1"/>
</dbReference>
<accession>A0A3N7ITE5</accession>
<evidence type="ECO:0000256" key="3">
    <source>
        <dbReference type="SAM" id="MobiDB-lite"/>
    </source>
</evidence>
<evidence type="ECO:0000256" key="1">
    <source>
        <dbReference type="PROSITE-ProRule" id="PRU00169"/>
    </source>
</evidence>
<dbReference type="SUPFAM" id="SSF52172">
    <property type="entry name" value="CheY-like"/>
    <property type="match status" value="1"/>
</dbReference>
<dbReference type="PROSITE" id="PS50005">
    <property type="entry name" value="TPR"/>
    <property type="match status" value="1"/>
</dbReference>
<evidence type="ECO:0000313" key="6">
    <source>
        <dbReference type="Proteomes" id="UP000267464"/>
    </source>
</evidence>
<dbReference type="EMBL" id="QUSW01000008">
    <property type="protein sequence ID" value="RQP22112.1"/>
    <property type="molecule type" value="Genomic_DNA"/>
</dbReference>
<dbReference type="PROSITE" id="PS50293">
    <property type="entry name" value="TPR_REGION"/>
    <property type="match status" value="1"/>
</dbReference>
<dbReference type="InterPro" id="IPR011006">
    <property type="entry name" value="CheY-like_superfamily"/>
</dbReference>
<comment type="caution">
    <text evidence="5">The sequence shown here is derived from an EMBL/GenBank/DDBJ whole genome shotgun (WGS) entry which is preliminary data.</text>
</comment>
<dbReference type="PANTHER" id="PTHR43228">
    <property type="entry name" value="TWO-COMPONENT RESPONSE REGULATOR"/>
    <property type="match status" value="1"/>
</dbReference>
<keyword evidence="2" id="KW-0802">TPR repeat</keyword>
<dbReference type="Proteomes" id="UP000267464">
    <property type="component" value="Unassembled WGS sequence"/>
</dbReference>
<feature type="repeat" description="TPR" evidence="2">
    <location>
        <begin position="236"/>
        <end position="269"/>
    </location>
</feature>
<organism evidence="5 6">
    <name type="scientific">Piscinibacter terrae</name>
    <dbReference type="NCBI Taxonomy" id="2496871"/>
    <lineage>
        <taxon>Bacteria</taxon>
        <taxon>Pseudomonadati</taxon>
        <taxon>Pseudomonadota</taxon>
        <taxon>Betaproteobacteria</taxon>
        <taxon>Burkholderiales</taxon>
        <taxon>Sphaerotilaceae</taxon>
        <taxon>Piscinibacter</taxon>
    </lineage>
</organism>
<dbReference type="SUPFAM" id="SSF48452">
    <property type="entry name" value="TPR-like"/>
    <property type="match status" value="1"/>
</dbReference>
<name>A0A3N7ITE5_9BURK</name>
<feature type="region of interest" description="Disordered" evidence="3">
    <location>
        <begin position="525"/>
        <end position="557"/>
    </location>
</feature>
<evidence type="ECO:0000313" key="5">
    <source>
        <dbReference type="EMBL" id="RQP22112.1"/>
    </source>
</evidence>
<dbReference type="InterPro" id="IPR019734">
    <property type="entry name" value="TPR_rpt"/>
</dbReference>
<feature type="modified residue" description="4-aspartylphosphate" evidence="1">
    <location>
        <position position="62"/>
    </location>
</feature>
<feature type="compositionally biased region" description="Low complexity" evidence="3">
    <location>
        <begin position="543"/>
        <end position="557"/>
    </location>
</feature>
<evidence type="ECO:0000256" key="2">
    <source>
        <dbReference type="PROSITE-ProRule" id="PRU00339"/>
    </source>
</evidence>
<sequence>MSRLDHDIHNCRALVVDGNPTSRSVLTAQLRDFGVGTVVQTGRVKDARNILENRHFDVVLCDYHFEGSEMSGQDLLDELRREQLLPFSTVFLMVTGEASYAKVTEAAESALDGYLLKPHNATSLGDRVLEARKRKRVLRHIFEAIERGDFGAAAQLCQARFEKRAPYWLYAARIGAELYLRLEKHVEAQQLYAAVVEARALPWAKLGIARSQLASGQVVPARRTLDALIGEMPQFADSYDVLGRVLVEQGEMQQAFEIYQKAAELTPGSVTRLLHAGTLAFFAGQSDQAMSALDRACVIGVASKMFDDHALVLLALLQFDAKDPKALQRTYDHLSRRMEKQPESRRLVRFQGVIDTLRTMQAKKVAEAMRMVRELTSEIDSPDMDMEAASNLIALWARLNSSEIQLDEMPSQVQRIAQRFCVSRASMEMLIASAQGTEPTATIVRETHASISATAEKAMGAAMNGAPADAVRLLLASGAETRNAKLIELAGLVAQRHHEKIADVESLQARARELSQRYCSQGAHLIGGSKQGGRSAGGLSLRAAPAAPAPATAQPAA</sequence>